<keyword evidence="1" id="KW-0472">Membrane</keyword>
<keyword evidence="1" id="KW-1133">Transmembrane helix</keyword>
<dbReference type="EMBL" id="JACOGA010000006">
    <property type="protein sequence ID" value="MBC3873616.1"/>
    <property type="molecule type" value="Genomic_DNA"/>
</dbReference>
<feature type="transmembrane region" description="Helical" evidence="1">
    <location>
        <begin position="63"/>
        <end position="80"/>
    </location>
</feature>
<evidence type="ECO:0000256" key="1">
    <source>
        <dbReference type="SAM" id="Phobius"/>
    </source>
</evidence>
<accession>A0ABR6YAJ3</accession>
<dbReference type="RefSeq" id="WP_186941639.1">
    <property type="nucleotide sequence ID" value="NZ_JACOGA010000006.1"/>
</dbReference>
<evidence type="ECO:0000313" key="3">
    <source>
        <dbReference type="Proteomes" id="UP000624279"/>
    </source>
</evidence>
<sequence>MHSANAKSDSELQTPSAARRVLCALAYSCGVFAGISLLGALLVSVDCQLDVKCSVRDRMIDTTLSGVWIFATIVLAYKAWRAELPGCRKQASK</sequence>
<name>A0ABR6YAJ3_9BURK</name>
<keyword evidence="1" id="KW-0812">Transmembrane</keyword>
<dbReference type="Proteomes" id="UP000624279">
    <property type="component" value="Unassembled WGS sequence"/>
</dbReference>
<evidence type="ECO:0000313" key="2">
    <source>
        <dbReference type="EMBL" id="MBC3873616.1"/>
    </source>
</evidence>
<reference evidence="2 3" key="1">
    <citation type="submission" date="2020-08" db="EMBL/GenBank/DDBJ databases">
        <title>Novel species isolated from subtropical streams in China.</title>
        <authorList>
            <person name="Lu H."/>
        </authorList>
    </citation>
    <scope>NUCLEOTIDE SEQUENCE [LARGE SCALE GENOMIC DNA]</scope>
    <source>
        <strain evidence="2 3">LX15W</strain>
    </source>
</reference>
<comment type="caution">
    <text evidence="2">The sequence shown here is derived from an EMBL/GenBank/DDBJ whole genome shotgun (WGS) entry which is preliminary data.</text>
</comment>
<proteinExistence type="predicted"/>
<gene>
    <name evidence="2" type="ORF">H8K55_08455</name>
</gene>
<protein>
    <submittedName>
        <fullName evidence="2">Uncharacterized protein</fullName>
    </submittedName>
</protein>
<organism evidence="2 3">
    <name type="scientific">Undibacterium flavidum</name>
    <dbReference type="NCBI Taxonomy" id="2762297"/>
    <lineage>
        <taxon>Bacteria</taxon>
        <taxon>Pseudomonadati</taxon>
        <taxon>Pseudomonadota</taxon>
        <taxon>Betaproteobacteria</taxon>
        <taxon>Burkholderiales</taxon>
        <taxon>Oxalobacteraceae</taxon>
        <taxon>Undibacterium</taxon>
    </lineage>
</organism>
<keyword evidence="3" id="KW-1185">Reference proteome</keyword>
<feature type="transmembrane region" description="Helical" evidence="1">
    <location>
        <begin position="21"/>
        <end position="43"/>
    </location>
</feature>